<keyword evidence="2" id="KW-1185">Reference proteome</keyword>
<proteinExistence type="predicted"/>
<dbReference type="PANTHER" id="PTHR17985:SF8">
    <property type="entry name" value="TRANSPORT AND GOLGI ORGANIZATION PROTEIN 2 HOMOLOG"/>
    <property type="match status" value="1"/>
</dbReference>
<dbReference type="EMBL" id="UGYO01000001">
    <property type="protein sequence ID" value="SUI66362.1"/>
    <property type="molecule type" value="Genomic_DNA"/>
</dbReference>
<dbReference type="Gene3D" id="3.60.60.10">
    <property type="entry name" value="Penicillin V Acylase, Chain A"/>
    <property type="match status" value="1"/>
</dbReference>
<dbReference type="Pfam" id="PF05742">
    <property type="entry name" value="TANGO2"/>
    <property type="match status" value="1"/>
</dbReference>
<accession>A0A379ZQ43</accession>
<dbReference type="Proteomes" id="UP000254069">
    <property type="component" value="Unassembled WGS sequence"/>
</dbReference>
<reference evidence="1 2" key="1">
    <citation type="submission" date="2018-06" db="EMBL/GenBank/DDBJ databases">
        <authorList>
            <consortium name="Pathogen Informatics"/>
            <person name="Doyle S."/>
        </authorList>
    </citation>
    <scope>NUCLEOTIDE SEQUENCE [LARGE SCALE GENOMIC DNA]</scope>
    <source>
        <strain evidence="1 2">NCTC10738</strain>
    </source>
</reference>
<organism evidence="1 2">
    <name type="scientific">Shewanella algae</name>
    <dbReference type="NCBI Taxonomy" id="38313"/>
    <lineage>
        <taxon>Bacteria</taxon>
        <taxon>Pseudomonadati</taxon>
        <taxon>Pseudomonadota</taxon>
        <taxon>Gammaproteobacteria</taxon>
        <taxon>Alteromonadales</taxon>
        <taxon>Shewanellaceae</taxon>
        <taxon>Shewanella</taxon>
    </lineage>
</organism>
<dbReference type="AlphaFoldDB" id="A0A379ZQ43"/>
<dbReference type="RefSeq" id="WP_115389574.1">
    <property type="nucleotide sequence ID" value="NZ_JADZHC010000003.1"/>
</dbReference>
<name>A0A379ZQ43_9GAMM</name>
<protein>
    <submittedName>
        <fullName evidence="1">Uncharacterized conserved protein</fullName>
    </submittedName>
</protein>
<sequence length="259" mass="29438">MCILFLALDQHPDYPLILCANRDEFHHRPTAPAHFWPPQQQLLAGKDLQAGGTWLGCNRLGMVAGLTNIRQPITQPDGMRSRGELVLKALDSQTPIEPQWLSEHSDNYNPFNLVFGQDKHFWCYHSPDKSLRRLNRGFHAISNGALDDIWPKMARGEQALERLISQSAKPDIDKLLAIMRDETPAPDTSLPTTGVSLEWERRLSSIYIRHPEYGTRATSLIFLSREGQLNFYEARYDGKGRQLGLEQFSFALTNAEPLC</sequence>
<gene>
    <name evidence="1" type="ORF">NCTC10738_01814</name>
</gene>
<dbReference type="PANTHER" id="PTHR17985">
    <property type="entry name" value="SER/THR-RICH PROTEIN T10 IN DGCR REGION"/>
    <property type="match status" value="1"/>
</dbReference>
<dbReference type="InterPro" id="IPR008551">
    <property type="entry name" value="TANGO2"/>
</dbReference>
<evidence type="ECO:0000313" key="1">
    <source>
        <dbReference type="EMBL" id="SUI66362.1"/>
    </source>
</evidence>
<evidence type="ECO:0000313" key="2">
    <source>
        <dbReference type="Proteomes" id="UP000254069"/>
    </source>
</evidence>